<reference evidence="4 5" key="1">
    <citation type="submission" date="2024-09" db="EMBL/GenBank/DDBJ databases">
        <authorList>
            <person name="Sun Q."/>
            <person name="Mori K."/>
        </authorList>
    </citation>
    <scope>NUCLEOTIDE SEQUENCE [LARGE SCALE GENOMIC DNA]</scope>
    <source>
        <strain evidence="4 5">JCM 3028</strain>
    </source>
</reference>
<feature type="region of interest" description="Disordered" evidence="1">
    <location>
        <begin position="33"/>
        <end position="68"/>
    </location>
</feature>
<dbReference type="SUPFAM" id="SSF82153">
    <property type="entry name" value="FAS1 domain"/>
    <property type="match status" value="1"/>
</dbReference>
<dbReference type="SMART" id="SM00554">
    <property type="entry name" value="FAS1"/>
    <property type="match status" value="1"/>
</dbReference>
<dbReference type="PANTHER" id="PTHR10900:SF77">
    <property type="entry name" value="FI19380P1"/>
    <property type="match status" value="1"/>
</dbReference>
<dbReference type="PANTHER" id="PTHR10900">
    <property type="entry name" value="PERIOSTIN-RELATED"/>
    <property type="match status" value="1"/>
</dbReference>
<gene>
    <name evidence="4" type="ORF">ACFFRH_30835</name>
</gene>
<dbReference type="InterPro" id="IPR050904">
    <property type="entry name" value="Adhesion/Biosynth-related"/>
</dbReference>
<comment type="caution">
    <text evidence="4">The sequence shown here is derived from an EMBL/GenBank/DDBJ whole genome shotgun (WGS) entry which is preliminary data.</text>
</comment>
<evidence type="ECO:0000313" key="5">
    <source>
        <dbReference type="Proteomes" id="UP001589610"/>
    </source>
</evidence>
<feature type="domain" description="FAS1" evidence="3">
    <location>
        <begin position="68"/>
        <end position="158"/>
    </location>
</feature>
<accession>A0ABV5TLK5</accession>
<keyword evidence="5" id="KW-1185">Reference proteome</keyword>
<dbReference type="RefSeq" id="WP_386161118.1">
    <property type="nucleotide sequence ID" value="NZ_JBHMBS010000019.1"/>
</dbReference>
<dbReference type="Gene3D" id="2.30.180.10">
    <property type="entry name" value="FAS1 domain"/>
    <property type="match status" value="1"/>
</dbReference>
<organism evidence="4 5">
    <name type="scientific">Streptosporangium vulgare</name>
    <dbReference type="NCBI Taxonomy" id="46190"/>
    <lineage>
        <taxon>Bacteria</taxon>
        <taxon>Bacillati</taxon>
        <taxon>Actinomycetota</taxon>
        <taxon>Actinomycetes</taxon>
        <taxon>Streptosporangiales</taxon>
        <taxon>Streptosporangiaceae</taxon>
        <taxon>Streptosporangium</taxon>
    </lineage>
</organism>
<evidence type="ECO:0000256" key="2">
    <source>
        <dbReference type="SAM" id="SignalP"/>
    </source>
</evidence>
<feature type="signal peptide" evidence="2">
    <location>
        <begin position="1"/>
        <end position="22"/>
    </location>
</feature>
<dbReference type="EMBL" id="JBHMBS010000019">
    <property type="protein sequence ID" value="MFB9679899.1"/>
    <property type="molecule type" value="Genomic_DNA"/>
</dbReference>
<dbReference type="Proteomes" id="UP001589610">
    <property type="component" value="Unassembled WGS sequence"/>
</dbReference>
<evidence type="ECO:0000256" key="1">
    <source>
        <dbReference type="SAM" id="MobiDB-lite"/>
    </source>
</evidence>
<evidence type="ECO:0000313" key="4">
    <source>
        <dbReference type="EMBL" id="MFB9679899.1"/>
    </source>
</evidence>
<proteinExistence type="predicted"/>
<evidence type="ECO:0000259" key="3">
    <source>
        <dbReference type="PROSITE" id="PS50213"/>
    </source>
</evidence>
<dbReference type="PROSITE" id="PS50213">
    <property type="entry name" value="FAS1"/>
    <property type="match status" value="1"/>
</dbReference>
<keyword evidence="2" id="KW-0732">Signal</keyword>
<dbReference type="Pfam" id="PF02469">
    <property type="entry name" value="Fasciclin"/>
    <property type="match status" value="1"/>
</dbReference>
<name>A0ABV5TLK5_9ACTN</name>
<protein>
    <submittedName>
        <fullName evidence="4">Fasciclin domain-containing protein</fullName>
    </submittedName>
</protein>
<feature type="compositionally biased region" description="Polar residues" evidence="1">
    <location>
        <begin position="34"/>
        <end position="45"/>
    </location>
</feature>
<dbReference type="InterPro" id="IPR036378">
    <property type="entry name" value="FAS1_dom_sf"/>
</dbReference>
<dbReference type="InterPro" id="IPR000782">
    <property type="entry name" value="FAS1_domain"/>
</dbReference>
<sequence length="163" mass="16444">MKRELLASGLSALMSSTLPAVAGAAVDFVPGPTASPSAGHTSTPSAGMRGKPVGPGCSALPSTGKGSPGNAAFDQLPPAALKKLLADRKQLTKLLSYHVVEGGKAPSQLVGAPLKTMQGGRITVKGSGQDYIVSGRAKVVCGDIATKNATIYIIDKVLTPHSK</sequence>
<feature type="chain" id="PRO_5045651499" evidence="2">
    <location>
        <begin position="23"/>
        <end position="163"/>
    </location>
</feature>